<dbReference type="AlphaFoldDB" id="A0A0G4LCU8"/>
<gene>
    <name evidence="1" type="ORF">BN1723_011905</name>
</gene>
<dbReference type="EMBL" id="CVQI01010113">
    <property type="protein sequence ID" value="CRK19530.1"/>
    <property type="molecule type" value="Genomic_DNA"/>
</dbReference>
<sequence length="174" mass="18691">MNGEPFGSLTIDHAPCLVTTTFVDEVWSPIVGPEFSRNSAPPQAQSCSIYRERGRFPVSKLCSTSLALGCLAPRNDPCHRGPRRAPQPTVPQGKGTDLGGAARQMPLFVILVKTSLAAERYLCQYSVFVGVSALATNAAQKVRNKLPLSAMGPKYPVCEAQTRVAHPRSPEALS</sequence>
<reference evidence="2" key="1">
    <citation type="submission" date="2015-05" db="EMBL/GenBank/DDBJ databases">
        <authorList>
            <person name="Fogelqvist Johan"/>
        </authorList>
    </citation>
    <scope>NUCLEOTIDE SEQUENCE [LARGE SCALE GENOMIC DNA]</scope>
</reference>
<evidence type="ECO:0000313" key="1">
    <source>
        <dbReference type="EMBL" id="CRK19530.1"/>
    </source>
</evidence>
<name>A0A0G4LCU8_VERLO</name>
<evidence type="ECO:0000313" key="2">
    <source>
        <dbReference type="Proteomes" id="UP000045706"/>
    </source>
</evidence>
<proteinExistence type="predicted"/>
<protein>
    <submittedName>
        <fullName evidence="1">Uncharacterized protein</fullName>
    </submittedName>
</protein>
<dbReference type="Proteomes" id="UP000045706">
    <property type="component" value="Unassembled WGS sequence"/>
</dbReference>
<accession>A0A0G4LCU8</accession>
<organism evidence="1 2">
    <name type="scientific">Verticillium longisporum</name>
    <name type="common">Verticillium dahliae var. longisporum</name>
    <dbReference type="NCBI Taxonomy" id="100787"/>
    <lineage>
        <taxon>Eukaryota</taxon>
        <taxon>Fungi</taxon>
        <taxon>Dikarya</taxon>
        <taxon>Ascomycota</taxon>
        <taxon>Pezizomycotina</taxon>
        <taxon>Sordariomycetes</taxon>
        <taxon>Hypocreomycetidae</taxon>
        <taxon>Glomerellales</taxon>
        <taxon>Plectosphaerellaceae</taxon>
        <taxon>Verticillium</taxon>
    </lineage>
</organism>